<dbReference type="InterPro" id="IPR029063">
    <property type="entry name" value="SAM-dependent_MTases_sf"/>
</dbReference>
<dbReference type="SUPFAM" id="SSF53335">
    <property type="entry name" value="S-adenosyl-L-methionine-dependent methyltransferases"/>
    <property type="match status" value="1"/>
</dbReference>
<evidence type="ECO:0000256" key="5">
    <source>
        <dbReference type="ARBA" id="ARBA00022884"/>
    </source>
</evidence>
<reference evidence="8" key="1">
    <citation type="journal article" date="2020" name="Nature">
        <title>Giant virus diversity and host interactions through global metagenomics.</title>
        <authorList>
            <person name="Schulz F."/>
            <person name="Roux S."/>
            <person name="Paez-Espino D."/>
            <person name="Jungbluth S."/>
            <person name="Walsh D.A."/>
            <person name="Denef V.J."/>
            <person name="McMahon K.D."/>
            <person name="Konstantinidis K.T."/>
            <person name="Eloe-Fadrosh E.A."/>
            <person name="Kyrpides N.C."/>
            <person name="Woyke T."/>
        </authorList>
    </citation>
    <scope>NUCLEOTIDE SEQUENCE</scope>
    <source>
        <strain evidence="8">GVMAG-M-3300010157-4</strain>
    </source>
</reference>
<keyword evidence="5" id="KW-0694">RNA-binding</keyword>
<evidence type="ECO:0000256" key="2">
    <source>
        <dbReference type="ARBA" id="ARBA00022603"/>
    </source>
</evidence>
<evidence type="ECO:0000256" key="4">
    <source>
        <dbReference type="ARBA" id="ARBA00022691"/>
    </source>
</evidence>
<organism evidence="8">
    <name type="scientific">viral metagenome</name>
    <dbReference type="NCBI Taxonomy" id="1070528"/>
    <lineage>
        <taxon>unclassified sequences</taxon>
        <taxon>metagenomes</taxon>
        <taxon>organismal metagenomes</taxon>
    </lineage>
</organism>
<dbReference type="EMBL" id="MN739081">
    <property type="protein sequence ID" value="QHS87430.1"/>
    <property type="molecule type" value="Genomic_DNA"/>
</dbReference>
<protein>
    <recommendedName>
        <fullName evidence="1">mRNA (guanine-N(7))-methyltransferase</fullName>
        <ecNumber evidence="1">2.1.1.56</ecNumber>
    </recommendedName>
</protein>
<dbReference type="SUPFAM" id="SSF56091">
    <property type="entry name" value="DNA ligase/mRNA capping enzyme, catalytic domain"/>
    <property type="match status" value="1"/>
</dbReference>
<evidence type="ECO:0000259" key="7">
    <source>
        <dbReference type="PROSITE" id="PS51562"/>
    </source>
</evidence>
<dbReference type="GO" id="GO:0004482">
    <property type="term" value="F:mRNA 5'-cap (guanine-N7-)-methyltransferase activity"/>
    <property type="evidence" value="ECO:0007669"/>
    <property type="project" value="UniProtKB-EC"/>
</dbReference>
<evidence type="ECO:0000256" key="6">
    <source>
        <dbReference type="SAM" id="MobiDB-lite"/>
    </source>
</evidence>
<dbReference type="AlphaFoldDB" id="A0A6C0B5V2"/>
<dbReference type="Gene3D" id="2.40.50.140">
    <property type="entry name" value="Nucleic acid-binding proteins"/>
    <property type="match status" value="1"/>
</dbReference>
<name>A0A6C0B5V2_9ZZZZ</name>
<accession>A0A6C0B5V2</accession>
<dbReference type="Pfam" id="PF03291">
    <property type="entry name" value="mRNA_G-N7_MeTrfase"/>
    <property type="match status" value="1"/>
</dbReference>
<feature type="domain" description="MRNA cap 0 methyltransferase" evidence="7">
    <location>
        <begin position="740"/>
        <end position="1058"/>
    </location>
</feature>
<evidence type="ECO:0000256" key="1">
    <source>
        <dbReference type="ARBA" id="ARBA00011926"/>
    </source>
</evidence>
<dbReference type="PANTHER" id="PTHR12189:SF2">
    <property type="entry name" value="MRNA CAP GUANINE-N7 METHYLTRANSFERASE"/>
    <property type="match status" value="1"/>
</dbReference>
<dbReference type="InterPro" id="IPR004971">
    <property type="entry name" value="mRNA_G-N7_MeTrfase_dom"/>
</dbReference>
<dbReference type="PROSITE" id="PS51562">
    <property type="entry name" value="RNA_CAP0_MT"/>
    <property type="match status" value="1"/>
</dbReference>
<keyword evidence="3" id="KW-0808">Transferase</keyword>
<evidence type="ECO:0000313" key="8">
    <source>
        <dbReference type="EMBL" id="QHS87430.1"/>
    </source>
</evidence>
<sequence>MSDTPKESSSGFKNDLMKMINHYLAANTNLQTKEFEVRFKPHRGHSFSKTEYDNVIRRMRGTGFVCDNMEGVNMLRIQSQHTNAKTGVIQMSNIRAELFGAELIQQYCRADNNLKKLADVPANFKKIKFTQKSSAKDGEGKFIQKITNRDYGFNVSFNMESDYNLKSKVAADIIGTWRDYRKTFRLINRVRLNSPSSPIVVDLSIIRTSKTSGGIMMPEFTMEESELLNNHEFCEIELEIDNEKVGVGTPYDSPALIVKELESVIRVVLSALQDTKYPTPYAEHDRVLQSYMRTVHGDLYEERRVFPRNFIGPNSCTLQLKHVVEIDPASTEPNIRTNYCVTDKADGERKLLYIDMRDGRIYLINTNMLVQFTGLTSTEKTDWGTILDGEHILLDKAGRFINHYAAFDIYFVGAGNGRVKSVRELDFAWFEEPKTKEDLDKYRLLYLKRFIDGLKVKRPTKTASPDDFKIVPKLFYLPSETTSIFNICSTLLSNIDDQVYPYNTDGIIFTPINTGAGGMTHGRAGKLEKVKWPLSLKWKPPEYNTIDFLVSYKKDKTGAEMVHNEYDSGNYRTLELRCGFNVKTYTSMNPFQSMLNDEVAFVEEEAENEDAYQPLPFRPSLPYDPDACIANIRMVRNAGGSDNMYTAEGERFENETIVEFAYDKEAEPGWRWKPLRVRHDKTYDLRSGSKNYGNDYFVANDNWMSIHFPVTRAILTGVETVQTENIDDIYYNNTSTEESRTMGLRNFHNLFVKKRIIGKVARRGDTLIDYAVGKGGDISKWKSAKLKFVFGVDLSKDNIYNQMDGVCARYLKEKKETRGLFDAIFLPADSRLNLKNGDAFYLEKEREIGAAILSKTSGPKPQLGKAVNKSFGAGVNGFNVSSCQFALHYFFENHTVLHNFLRNVSECTAVNGYFVGTCYDGETVFKHLEKNPEMTIYSEGRKIFEVRRKYEQTVFADDESSVGYAIDVFQESINKFATEYLVNFGYLTRLMEDYGFVLAGFEDIGISNTGMFKVLYDQMMNEVRRNPELRNDYGKATLMTEQEKTISFMNRYFIFKKTHSVEAAKVAKHLKSEKIEQELVPEQKKATKHRVKRIRQVILDKYDPIDETAKYGKTHVTPPSPVVAVKPPTPDFSPP</sequence>
<dbReference type="PANTHER" id="PTHR12189">
    <property type="entry name" value="MRNA GUANINE-7- METHYLTRANSFERASE"/>
    <property type="match status" value="1"/>
</dbReference>
<dbReference type="GO" id="GO:0005634">
    <property type="term" value="C:nucleus"/>
    <property type="evidence" value="ECO:0007669"/>
    <property type="project" value="TreeGrafter"/>
</dbReference>
<keyword evidence="2" id="KW-0489">Methyltransferase</keyword>
<evidence type="ECO:0000256" key="3">
    <source>
        <dbReference type="ARBA" id="ARBA00022679"/>
    </source>
</evidence>
<proteinExistence type="predicted"/>
<dbReference type="GO" id="GO:0003723">
    <property type="term" value="F:RNA binding"/>
    <property type="evidence" value="ECO:0007669"/>
    <property type="project" value="UniProtKB-KW"/>
</dbReference>
<dbReference type="Gene3D" id="3.30.470.30">
    <property type="entry name" value="DNA ligase/mRNA capping enzyme"/>
    <property type="match status" value="1"/>
</dbReference>
<dbReference type="InterPro" id="IPR012340">
    <property type="entry name" value="NA-bd_OB-fold"/>
</dbReference>
<dbReference type="EC" id="2.1.1.56" evidence="1"/>
<feature type="region of interest" description="Disordered" evidence="6">
    <location>
        <begin position="1110"/>
        <end position="1135"/>
    </location>
</feature>
<keyword evidence="4" id="KW-0949">S-adenosyl-L-methionine</keyword>
<dbReference type="InterPro" id="IPR039753">
    <property type="entry name" value="RG7MT1"/>
</dbReference>
<dbReference type="Gene3D" id="3.40.50.150">
    <property type="entry name" value="Vaccinia Virus protein VP39"/>
    <property type="match status" value="1"/>
</dbReference>